<organism evidence="1 2">
    <name type="scientific">Kingdonia uniflora</name>
    <dbReference type="NCBI Taxonomy" id="39325"/>
    <lineage>
        <taxon>Eukaryota</taxon>
        <taxon>Viridiplantae</taxon>
        <taxon>Streptophyta</taxon>
        <taxon>Embryophyta</taxon>
        <taxon>Tracheophyta</taxon>
        <taxon>Spermatophyta</taxon>
        <taxon>Magnoliopsida</taxon>
        <taxon>Ranunculales</taxon>
        <taxon>Circaeasteraceae</taxon>
        <taxon>Kingdonia</taxon>
    </lineage>
</organism>
<reference evidence="1 2" key="1">
    <citation type="journal article" date="2020" name="IScience">
        <title>Genome Sequencing of the Endangered Kingdonia uniflora (Circaeasteraceae, Ranunculales) Reveals Potential Mechanisms of Evolutionary Specialization.</title>
        <authorList>
            <person name="Sun Y."/>
            <person name="Deng T."/>
            <person name="Zhang A."/>
            <person name="Moore M.J."/>
            <person name="Landis J.B."/>
            <person name="Lin N."/>
            <person name="Zhang H."/>
            <person name="Zhang X."/>
            <person name="Huang J."/>
            <person name="Zhang X."/>
            <person name="Sun H."/>
            <person name="Wang H."/>
        </authorList>
    </citation>
    <scope>NUCLEOTIDE SEQUENCE [LARGE SCALE GENOMIC DNA]</scope>
    <source>
        <strain evidence="1">TB1705</strain>
        <tissue evidence="1">Leaf</tissue>
    </source>
</reference>
<protein>
    <submittedName>
        <fullName evidence="1">Uncharacterized protein</fullName>
    </submittedName>
</protein>
<dbReference type="Proteomes" id="UP000541444">
    <property type="component" value="Unassembled WGS sequence"/>
</dbReference>
<sequence length="78" mass="8936">AENRVNYSLFPTKIETRKSPTQEVNQTKTIKNTKNLPGGGKWKPLRMKNHSPRTIHYDIKQVTMISQASQALMESLKP</sequence>
<evidence type="ECO:0000313" key="2">
    <source>
        <dbReference type="Proteomes" id="UP000541444"/>
    </source>
</evidence>
<dbReference type="EMBL" id="JACGCM010002131">
    <property type="protein sequence ID" value="KAF6144260.1"/>
    <property type="molecule type" value="Genomic_DNA"/>
</dbReference>
<accession>A0A7J7LNZ7</accession>
<feature type="non-terminal residue" evidence="1">
    <location>
        <position position="1"/>
    </location>
</feature>
<keyword evidence="2" id="KW-1185">Reference proteome</keyword>
<evidence type="ECO:0000313" key="1">
    <source>
        <dbReference type="EMBL" id="KAF6144260.1"/>
    </source>
</evidence>
<proteinExistence type="predicted"/>
<dbReference type="AlphaFoldDB" id="A0A7J7LNZ7"/>
<gene>
    <name evidence="1" type="ORF">GIB67_024487</name>
</gene>
<comment type="caution">
    <text evidence="1">The sequence shown here is derived from an EMBL/GenBank/DDBJ whole genome shotgun (WGS) entry which is preliminary data.</text>
</comment>
<name>A0A7J7LNZ7_9MAGN</name>